<feature type="signal peptide" evidence="1">
    <location>
        <begin position="1"/>
        <end position="23"/>
    </location>
</feature>
<feature type="domain" description="Niemann-Pick C1 N-terminal" evidence="2">
    <location>
        <begin position="37"/>
        <end position="95"/>
    </location>
</feature>
<dbReference type="AlphaFoldDB" id="A0A6P7GCX0"/>
<dbReference type="RefSeq" id="XP_028147254.1">
    <property type="nucleotide sequence ID" value="XM_028291453.1"/>
</dbReference>
<gene>
    <name evidence="3" type="primary">LOC114340684</name>
</gene>
<organism evidence="3">
    <name type="scientific">Diabrotica virgifera virgifera</name>
    <name type="common">western corn rootworm</name>
    <dbReference type="NCBI Taxonomy" id="50390"/>
    <lineage>
        <taxon>Eukaryota</taxon>
        <taxon>Metazoa</taxon>
        <taxon>Ecdysozoa</taxon>
        <taxon>Arthropoda</taxon>
        <taxon>Hexapoda</taxon>
        <taxon>Insecta</taxon>
        <taxon>Pterygota</taxon>
        <taxon>Neoptera</taxon>
        <taxon>Endopterygota</taxon>
        <taxon>Coleoptera</taxon>
        <taxon>Polyphaga</taxon>
        <taxon>Cucujiformia</taxon>
        <taxon>Chrysomeloidea</taxon>
        <taxon>Chrysomelidae</taxon>
        <taxon>Galerucinae</taxon>
        <taxon>Diabroticina</taxon>
        <taxon>Diabroticites</taxon>
        <taxon>Diabrotica</taxon>
    </lineage>
</organism>
<name>A0A6P7GCX0_DIAVI</name>
<reference evidence="3" key="1">
    <citation type="submission" date="2025-08" db="UniProtKB">
        <authorList>
            <consortium name="RefSeq"/>
        </authorList>
    </citation>
    <scope>IDENTIFICATION</scope>
    <source>
        <tissue evidence="3">Whole insect</tissue>
    </source>
</reference>
<dbReference type="Pfam" id="PF16414">
    <property type="entry name" value="NPC1_N"/>
    <property type="match status" value="1"/>
</dbReference>
<dbReference type="InterPro" id="IPR032190">
    <property type="entry name" value="NPC1_N"/>
</dbReference>
<evidence type="ECO:0000259" key="2">
    <source>
        <dbReference type="Pfam" id="PF16414"/>
    </source>
</evidence>
<sequence>MARLRSLLIELVVVFCIINTVLSATSNDSASRRTSNGQCIWYGACYEDPNTGTTKNCYYDGPPKKLVDEEAIAILKKRCPDLSPEATCCGPDQVGSTSLYLCYLVYVYSYLRLF</sequence>
<proteinExistence type="predicted"/>
<evidence type="ECO:0000256" key="1">
    <source>
        <dbReference type="SAM" id="SignalP"/>
    </source>
</evidence>
<feature type="chain" id="PRO_5028087543" evidence="1">
    <location>
        <begin position="24"/>
        <end position="114"/>
    </location>
</feature>
<evidence type="ECO:0000313" key="3">
    <source>
        <dbReference type="RefSeq" id="XP_028147254.1"/>
    </source>
</evidence>
<protein>
    <submittedName>
        <fullName evidence="3">Uncharacterized protein LOC114340684</fullName>
    </submittedName>
</protein>
<dbReference type="InParanoid" id="A0A6P7GCX0"/>
<keyword evidence="1" id="KW-0732">Signal</keyword>
<accession>A0A6P7GCX0</accession>